<organism evidence="1 2">
    <name type="scientific">Euzebya pacifica</name>
    <dbReference type="NCBI Taxonomy" id="1608957"/>
    <lineage>
        <taxon>Bacteria</taxon>
        <taxon>Bacillati</taxon>
        <taxon>Actinomycetota</taxon>
        <taxon>Nitriliruptoria</taxon>
        <taxon>Euzebyales</taxon>
    </lineage>
</organism>
<reference evidence="1 2" key="1">
    <citation type="submission" date="2018-09" db="EMBL/GenBank/DDBJ databases">
        <title>Complete genome sequence of Euzebya sp. DY32-46 isolated from seawater of Pacific Ocean.</title>
        <authorList>
            <person name="Xu L."/>
            <person name="Wu Y.-H."/>
            <person name="Xu X.-W."/>
        </authorList>
    </citation>
    <scope>NUCLEOTIDE SEQUENCE [LARGE SCALE GENOMIC DNA]</scope>
    <source>
        <strain evidence="1 2">DY32-46</strain>
    </source>
</reference>
<dbReference type="EMBL" id="CP031165">
    <property type="protein sequence ID" value="AXV05389.1"/>
    <property type="molecule type" value="Genomic_DNA"/>
</dbReference>
<protein>
    <submittedName>
        <fullName evidence="1">Uncharacterized protein</fullName>
    </submittedName>
</protein>
<proteinExistence type="predicted"/>
<accession>A0A346XT42</accession>
<dbReference type="KEGG" id="euz:DVS28_a0688"/>
<name>A0A346XT42_9ACTN</name>
<keyword evidence="2" id="KW-1185">Reference proteome</keyword>
<evidence type="ECO:0000313" key="2">
    <source>
        <dbReference type="Proteomes" id="UP000264006"/>
    </source>
</evidence>
<dbReference type="Proteomes" id="UP000264006">
    <property type="component" value="Chromosome"/>
</dbReference>
<dbReference type="AlphaFoldDB" id="A0A346XT42"/>
<evidence type="ECO:0000313" key="1">
    <source>
        <dbReference type="EMBL" id="AXV05389.1"/>
    </source>
</evidence>
<dbReference type="RefSeq" id="WP_114590204.1">
    <property type="nucleotide sequence ID" value="NZ_CP031165.1"/>
</dbReference>
<gene>
    <name evidence="1" type="ORF">DVS28_a0688</name>
</gene>
<sequence length="70" mass="7737">MSADPSPTAPDYTPASAMSLRDLRAEMLQRAAAAAAKARRARRRGQLREARMLEQRAEQLIEVARSVNVT</sequence>